<evidence type="ECO:0000313" key="1">
    <source>
        <dbReference type="EMBL" id="CAF4972858.1"/>
    </source>
</evidence>
<accession>A0A821Z4D7</accession>
<proteinExistence type="predicted"/>
<dbReference type="Proteomes" id="UP000663873">
    <property type="component" value="Unassembled WGS sequence"/>
</dbReference>
<evidence type="ECO:0000313" key="2">
    <source>
        <dbReference type="Proteomes" id="UP000663873"/>
    </source>
</evidence>
<name>A0A821Z4D7_9BILA</name>
<reference evidence="1" key="1">
    <citation type="submission" date="2021-02" db="EMBL/GenBank/DDBJ databases">
        <authorList>
            <person name="Nowell W R."/>
        </authorList>
    </citation>
    <scope>NUCLEOTIDE SEQUENCE</scope>
</reference>
<comment type="caution">
    <text evidence="1">The sequence shown here is derived from an EMBL/GenBank/DDBJ whole genome shotgun (WGS) entry which is preliminary data.</text>
</comment>
<gene>
    <name evidence="1" type="ORF">UJA718_LOCUS48859</name>
</gene>
<keyword evidence="2" id="KW-1185">Reference proteome</keyword>
<protein>
    <submittedName>
        <fullName evidence="1">Uncharacterized protein</fullName>
    </submittedName>
</protein>
<sequence length="57" mass="6242">RTMERSHQIVAASLASSDPSNNAPVPTNAFEAELKQKAKLVQLGIGLLIYFVYLLNI</sequence>
<organism evidence="1 2">
    <name type="scientific">Rotaria socialis</name>
    <dbReference type="NCBI Taxonomy" id="392032"/>
    <lineage>
        <taxon>Eukaryota</taxon>
        <taxon>Metazoa</taxon>
        <taxon>Spiralia</taxon>
        <taxon>Gnathifera</taxon>
        <taxon>Rotifera</taxon>
        <taxon>Eurotatoria</taxon>
        <taxon>Bdelloidea</taxon>
        <taxon>Philodinida</taxon>
        <taxon>Philodinidae</taxon>
        <taxon>Rotaria</taxon>
    </lineage>
</organism>
<dbReference type="EMBL" id="CAJOBP010099848">
    <property type="protein sequence ID" value="CAF4972858.1"/>
    <property type="molecule type" value="Genomic_DNA"/>
</dbReference>
<dbReference type="AlphaFoldDB" id="A0A821Z4D7"/>
<feature type="non-terminal residue" evidence="1">
    <location>
        <position position="1"/>
    </location>
</feature>